<evidence type="ECO:0000313" key="3">
    <source>
        <dbReference type="Proteomes" id="UP000664521"/>
    </source>
</evidence>
<accession>A0A8H3FUA3</accession>
<protein>
    <recommendedName>
        <fullName evidence="1">AAA+ ATPase domain-containing protein</fullName>
    </recommendedName>
</protein>
<dbReference type="OrthoDB" id="10042665at2759"/>
<gene>
    <name evidence="2" type="ORF">HETSPECPRED_007721</name>
</gene>
<dbReference type="PANTHER" id="PTHR46411">
    <property type="entry name" value="FAMILY ATPASE, PUTATIVE-RELATED"/>
    <property type="match status" value="1"/>
</dbReference>
<dbReference type="AlphaFoldDB" id="A0A8H3FUA3"/>
<dbReference type="Pfam" id="PF00004">
    <property type="entry name" value="AAA"/>
    <property type="match status" value="1"/>
</dbReference>
<proteinExistence type="predicted"/>
<dbReference type="SMART" id="SM00382">
    <property type="entry name" value="AAA"/>
    <property type="match status" value="1"/>
</dbReference>
<dbReference type="SUPFAM" id="SSF52540">
    <property type="entry name" value="P-loop containing nucleoside triphosphate hydrolases"/>
    <property type="match status" value="1"/>
</dbReference>
<dbReference type="CDD" id="cd19481">
    <property type="entry name" value="RecA-like_protease"/>
    <property type="match status" value="1"/>
</dbReference>
<comment type="caution">
    <text evidence="2">The sequence shown here is derived from an EMBL/GenBank/DDBJ whole genome shotgun (WGS) entry which is preliminary data.</text>
</comment>
<dbReference type="InterPro" id="IPR027417">
    <property type="entry name" value="P-loop_NTPase"/>
</dbReference>
<dbReference type="GO" id="GO:0005524">
    <property type="term" value="F:ATP binding"/>
    <property type="evidence" value="ECO:0007669"/>
    <property type="project" value="InterPro"/>
</dbReference>
<organism evidence="2 3">
    <name type="scientific">Heterodermia speciosa</name>
    <dbReference type="NCBI Taxonomy" id="116794"/>
    <lineage>
        <taxon>Eukaryota</taxon>
        <taxon>Fungi</taxon>
        <taxon>Dikarya</taxon>
        <taxon>Ascomycota</taxon>
        <taxon>Pezizomycotina</taxon>
        <taxon>Lecanoromycetes</taxon>
        <taxon>OSLEUM clade</taxon>
        <taxon>Lecanoromycetidae</taxon>
        <taxon>Caliciales</taxon>
        <taxon>Physciaceae</taxon>
        <taxon>Heterodermia</taxon>
    </lineage>
</organism>
<feature type="domain" description="AAA+ ATPase" evidence="1">
    <location>
        <begin position="453"/>
        <end position="598"/>
    </location>
</feature>
<dbReference type="InterPro" id="IPR054289">
    <property type="entry name" value="DUF7025"/>
</dbReference>
<dbReference type="EMBL" id="CAJPDS010000057">
    <property type="protein sequence ID" value="CAF9930829.1"/>
    <property type="molecule type" value="Genomic_DNA"/>
</dbReference>
<reference evidence="2" key="1">
    <citation type="submission" date="2021-03" db="EMBL/GenBank/DDBJ databases">
        <authorList>
            <person name="Tagirdzhanova G."/>
        </authorList>
    </citation>
    <scope>NUCLEOTIDE SEQUENCE</scope>
</reference>
<dbReference type="GO" id="GO:0016887">
    <property type="term" value="F:ATP hydrolysis activity"/>
    <property type="evidence" value="ECO:0007669"/>
    <property type="project" value="InterPro"/>
</dbReference>
<evidence type="ECO:0000313" key="2">
    <source>
        <dbReference type="EMBL" id="CAF9930829.1"/>
    </source>
</evidence>
<dbReference type="Pfam" id="PF22942">
    <property type="entry name" value="DUF7025"/>
    <property type="match status" value="1"/>
</dbReference>
<evidence type="ECO:0000259" key="1">
    <source>
        <dbReference type="SMART" id="SM00382"/>
    </source>
</evidence>
<keyword evidence="3" id="KW-1185">Reference proteome</keyword>
<dbReference type="InterPro" id="IPR003593">
    <property type="entry name" value="AAA+_ATPase"/>
</dbReference>
<dbReference type="Proteomes" id="UP000664521">
    <property type="component" value="Unassembled WGS sequence"/>
</dbReference>
<name>A0A8H3FUA3_9LECA</name>
<dbReference type="InterPro" id="IPR003959">
    <property type="entry name" value="ATPase_AAA_core"/>
</dbReference>
<dbReference type="PANTHER" id="PTHR46411:SF3">
    <property type="entry name" value="AAA+ ATPASE DOMAIN-CONTAINING PROTEIN"/>
    <property type="match status" value="1"/>
</dbReference>
<dbReference type="Gene3D" id="3.40.50.300">
    <property type="entry name" value="P-loop containing nucleotide triphosphate hydrolases"/>
    <property type="match status" value="1"/>
</dbReference>
<sequence>MTIKSMFRRAANSTSNAQAYISEKLDDLSTTSSLPVQEKDPNFGTNPIIKTFYEGNGSCDGYYNWVETPPKQLKEKTARAYDRVAIMLYKVKDLDKNTVGGRTPLKIHSIDVQSPLLTTALKPIVQEVGVFLDEHDVAKFAEPFKPLFFCYDKILALRGQAIRDVVFREHLHLLTQLMADLFGEMRKKLRNLQQSHLISFKLAWTYFPKDSTIVAAAEDCERLFQVLDTAYVHDAAGSRLEILCQHIVFTGAAFEWETTTLKIPSFSGNVPVSSLPIYPIEFHDDVEGLKARLTTRGKKVFEYQGLEYRQYTGIGLDEKCRKYNVAGRILVDFHGYAKHHLGLERSEKSSKNEAEEGAYIKPLSDKEQQANIAAMLKRRKDLMFICPMISGFAMKDKVWLKFYVDDIRPLQWNDEAYDHLVYPEGQKDLVLTFVENHQRTKAGLDDVIVGKGQGLVHLLSGPPGTGKTLLAEAVADRTRRPLYYLHAEELGTKADLLGEKVKKVFEMATDWNAVILLDEADVFMAERSYADIARNELVSSKPALLNLLQPELTYPLKVFLRELEYFKGIIFLTTNLSSTIDAAFRSRVNIHLFFSPLSFTYRAQLWRKFLDRLLVDPSANPDPPTPVSTVPTFRRLEDGEMEQLAAWELNGREIKNAVKTARNWCLCKGYQISVERIESAIAVTAPMARKVGMAD</sequence>